<protein>
    <submittedName>
        <fullName evidence="1">Uncharacterized protein</fullName>
    </submittedName>
</protein>
<dbReference type="EMBL" id="JYDO01000863">
    <property type="protein sequence ID" value="KRZ64694.1"/>
    <property type="molecule type" value="Genomic_DNA"/>
</dbReference>
<dbReference type="Proteomes" id="UP000054843">
    <property type="component" value="Unassembled WGS sequence"/>
</dbReference>
<comment type="caution">
    <text evidence="1">The sequence shown here is derived from an EMBL/GenBank/DDBJ whole genome shotgun (WGS) entry which is preliminary data.</text>
</comment>
<dbReference type="AlphaFoldDB" id="A0A0V1LYY3"/>
<sequence length="40" mass="4695">MGILQVSKRTFYDATTCHVSRTNKCKINDYKAIFRRPLFA</sequence>
<dbReference type="OrthoDB" id="5926497at2759"/>
<reference evidence="1 2" key="1">
    <citation type="submission" date="2015-01" db="EMBL/GenBank/DDBJ databases">
        <title>Evolution of Trichinella species and genotypes.</title>
        <authorList>
            <person name="Korhonen P.K."/>
            <person name="Edoardo P."/>
            <person name="Giuseppe L.R."/>
            <person name="Gasser R.B."/>
        </authorList>
    </citation>
    <scope>NUCLEOTIDE SEQUENCE [LARGE SCALE GENOMIC DNA]</scope>
    <source>
        <strain evidence="1">ISS1980</strain>
    </source>
</reference>
<proteinExistence type="predicted"/>
<keyword evidence="2" id="KW-1185">Reference proteome</keyword>
<accession>A0A0V1LYY3</accession>
<organism evidence="1 2">
    <name type="scientific">Trichinella papuae</name>
    <dbReference type="NCBI Taxonomy" id="268474"/>
    <lineage>
        <taxon>Eukaryota</taxon>
        <taxon>Metazoa</taxon>
        <taxon>Ecdysozoa</taxon>
        <taxon>Nematoda</taxon>
        <taxon>Enoplea</taxon>
        <taxon>Dorylaimia</taxon>
        <taxon>Trichinellida</taxon>
        <taxon>Trichinellidae</taxon>
        <taxon>Trichinella</taxon>
    </lineage>
</organism>
<name>A0A0V1LYY3_9BILA</name>
<evidence type="ECO:0000313" key="2">
    <source>
        <dbReference type="Proteomes" id="UP000054843"/>
    </source>
</evidence>
<gene>
    <name evidence="1" type="ORF">T10_6892</name>
</gene>
<evidence type="ECO:0000313" key="1">
    <source>
        <dbReference type="EMBL" id="KRZ64694.1"/>
    </source>
</evidence>